<feature type="DNA-binding region" description="OmpR/PhoB-type" evidence="9">
    <location>
        <begin position="130"/>
        <end position="228"/>
    </location>
</feature>
<evidence type="ECO:0000256" key="5">
    <source>
        <dbReference type="ARBA" id="ARBA00023125"/>
    </source>
</evidence>
<evidence type="ECO:0000256" key="1">
    <source>
        <dbReference type="ARBA" id="ARBA00018672"/>
    </source>
</evidence>
<accession>A0A9D2G9G0</accession>
<dbReference type="AlphaFoldDB" id="A0A9D2G9G0"/>
<evidence type="ECO:0000256" key="6">
    <source>
        <dbReference type="ARBA" id="ARBA00023163"/>
    </source>
</evidence>
<feature type="domain" description="Response regulatory" evidence="10">
    <location>
        <begin position="3"/>
        <end position="118"/>
    </location>
</feature>
<dbReference type="Gene3D" id="3.40.50.2300">
    <property type="match status" value="1"/>
</dbReference>
<feature type="modified residue" description="4-aspartylphosphate" evidence="8">
    <location>
        <position position="52"/>
    </location>
</feature>
<dbReference type="Pfam" id="PF00072">
    <property type="entry name" value="Response_reg"/>
    <property type="match status" value="1"/>
</dbReference>
<dbReference type="SMART" id="SM00862">
    <property type="entry name" value="Trans_reg_C"/>
    <property type="match status" value="1"/>
</dbReference>
<dbReference type="InterPro" id="IPR039420">
    <property type="entry name" value="WalR-like"/>
</dbReference>
<dbReference type="InterPro" id="IPR036388">
    <property type="entry name" value="WH-like_DNA-bd_sf"/>
</dbReference>
<evidence type="ECO:0000313" key="12">
    <source>
        <dbReference type="EMBL" id="HIZ74910.1"/>
    </source>
</evidence>
<evidence type="ECO:0000256" key="9">
    <source>
        <dbReference type="PROSITE-ProRule" id="PRU01091"/>
    </source>
</evidence>
<keyword evidence="3" id="KW-0902">Two-component regulatory system</keyword>
<keyword evidence="5 9" id="KW-0238">DNA-binding</keyword>
<reference evidence="12" key="1">
    <citation type="journal article" date="2021" name="PeerJ">
        <title>Extensive microbial diversity within the chicken gut microbiome revealed by metagenomics and culture.</title>
        <authorList>
            <person name="Gilroy R."/>
            <person name="Ravi A."/>
            <person name="Getino M."/>
            <person name="Pursley I."/>
            <person name="Horton D.L."/>
            <person name="Alikhan N.F."/>
            <person name="Baker D."/>
            <person name="Gharbi K."/>
            <person name="Hall N."/>
            <person name="Watson M."/>
            <person name="Adriaenssens E.M."/>
            <person name="Foster-Nyarko E."/>
            <person name="Jarju S."/>
            <person name="Secka A."/>
            <person name="Antonio M."/>
            <person name="Oren A."/>
            <person name="Chaudhuri R.R."/>
            <person name="La Ragione R."/>
            <person name="Hildebrand F."/>
            <person name="Pallen M.J."/>
        </authorList>
    </citation>
    <scope>NUCLEOTIDE SEQUENCE</scope>
    <source>
        <strain evidence="12">CHK196-3914</strain>
    </source>
</reference>
<dbReference type="GO" id="GO:0006355">
    <property type="term" value="P:regulation of DNA-templated transcription"/>
    <property type="evidence" value="ECO:0007669"/>
    <property type="project" value="InterPro"/>
</dbReference>
<dbReference type="InterPro" id="IPR001867">
    <property type="entry name" value="OmpR/PhoB-type_DNA-bd"/>
</dbReference>
<evidence type="ECO:0000256" key="3">
    <source>
        <dbReference type="ARBA" id="ARBA00023012"/>
    </source>
</evidence>
<dbReference type="InterPro" id="IPR011006">
    <property type="entry name" value="CheY-like_superfamily"/>
</dbReference>
<reference evidence="12" key="2">
    <citation type="submission" date="2021-04" db="EMBL/GenBank/DDBJ databases">
        <authorList>
            <person name="Gilroy R."/>
        </authorList>
    </citation>
    <scope>NUCLEOTIDE SEQUENCE</scope>
    <source>
        <strain evidence="12">CHK196-3914</strain>
    </source>
</reference>
<dbReference type="Pfam" id="PF00486">
    <property type="entry name" value="Trans_reg_C"/>
    <property type="match status" value="1"/>
</dbReference>
<dbReference type="SMART" id="SM00448">
    <property type="entry name" value="REC"/>
    <property type="match status" value="1"/>
</dbReference>
<keyword evidence="6" id="KW-0804">Transcription</keyword>
<dbReference type="InterPro" id="IPR001789">
    <property type="entry name" value="Sig_transdc_resp-reg_receiver"/>
</dbReference>
<dbReference type="PANTHER" id="PTHR48111:SF2">
    <property type="entry name" value="RESPONSE REGULATOR SAER"/>
    <property type="match status" value="1"/>
</dbReference>
<dbReference type="PROSITE" id="PS50110">
    <property type="entry name" value="RESPONSE_REGULATORY"/>
    <property type="match status" value="1"/>
</dbReference>
<evidence type="ECO:0000256" key="2">
    <source>
        <dbReference type="ARBA" id="ARBA00022553"/>
    </source>
</evidence>
<dbReference type="GO" id="GO:0005829">
    <property type="term" value="C:cytosol"/>
    <property type="evidence" value="ECO:0007669"/>
    <property type="project" value="TreeGrafter"/>
</dbReference>
<dbReference type="CDD" id="cd00383">
    <property type="entry name" value="trans_reg_C"/>
    <property type="match status" value="1"/>
</dbReference>
<dbReference type="PANTHER" id="PTHR48111">
    <property type="entry name" value="REGULATOR OF RPOS"/>
    <property type="match status" value="1"/>
</dbReference>
<evidence type="ECO:0000256" key="8">
    <source>
        <dbReference type="PROSITE-ProRule" id="PRU00169"/>
    </source>
</evidence>
<gene>
    <name evidence="12" type="ORF">H9723_06685</name>
</gene>
<dbReference type="Gene3D" id="6.10.250.690">
    <property type="match status" value="1"/>
</dbReference>
<evidence type="ECO:0000313" key="13">
    <source>
        <dbReference type="Proteomes" id="UP000824116"/>
    </source>
</evidence>
<evidence type="ECO:0000256" key="7">
    <source>
        <dbReference type="ARBA" id="ARBA00024867"/>
    </source>
</evidence>
<keyword evidence="4" id="KW-0805">Transcription regulation</keyword>
<feature type="domain" description="OmpR/PhoB-type" evidence="11">
    <location>
        <begin position="130"/>
        <end position="228"/>
    </location>
</feature>
<dbReference type="EMBL" id="DXAY01000156">
    <property type="protein sequence ID" value="HIZ74910.1"/>
    <property type="molecule type" value="Genomic_DNA"/>
</dbReference>
<dbReference type="Gene3D" id="1.10.10.10">
    <property type="entry name" value="Winged helix-like DNA-binding domain superfamily/Winged helix DNA-binding domain"/>
    <property type="match status" value="1"/>
</dbReference>
<evidence type="ECO:0000259" key="11">
    <source>
        <dbReference type="PROSITE" id="PS51755"/>
    </source>
</evidence>
<dbReference type="GO" id="GO:0000156">
    <property type="term" value="F:phosphorelay response regulator activity"/>
    <property type="evidence" value="ECO:0007669"/>
    <property type="project" value="TreeGrafter"/>
</dbReference>
<dbReference type="GO" id="GO:0032993">
    <property type="term" value="C:protein-DNA complex"/>
    <property type="evidence" value="ECO:0007669"/>
    <property type="project" value="TreeGrafter"/>
</dbReference>
<name>A0A9D2G9G0_9FIRM</name>
<dbReference type="Proteomes" id="UP000824116">
    <property type="component" value="Unassembled WGS sequence"/>
</dbReference>
<dbReference type="GO" id="GO:0000976">
    <property type="term" value="F:transcription cis-regulatory region binding"/>
    <property type="evidence" value="ECO:0007669"/>
    <property type="project" value="TreeGrafter"/>
</dbReference>
<sequence>MANILVAEDDADISRLLCRILSKAGYEATPAYSGTEAKLRLEMSGYDLILLDLMLPGVTGEEIITYVRDELGKSIPIIVLSAKSALDDKIGTLKSGADDYITKPFEPEEVVVRVMAALRRSGSGRTEAEGRKLIYKRLVLSESAREVTVNGQTLALTPHEFEILRILAGRPDKVFSRENLYEQVWENGYYGEDNTVNVHVSNIRKKIAAADPGEEYIKTVWGIGFKMA</sequence>
<protein>
    <recommendedName>
        <fullName evidence="1">Stage 0 sporulation protein A homolog</fullName>
    </recommendedName>
</protein>
<keyword evidence="2 8" id="KW-0597">Phosphoprotein</keyword>
<proteinExistence type="predicted"/>
<comment type="caution">
    <text evidence="12">The sequence shown here is derived from an EMBL/GenBank/DDBJ whole genome shotgun (WGS) entry which is preliminary data.</text>
</comment>
<dbReference type="FunFam" id="1.10.10.10:FF:000018">
    <property type="entry name" value="DNA-binding response regulator ResD"/>
    <property type="match status" value="1"/>
</dbReference>
<organism evidence="12 13">
    <name type="scientific">Candidatus Mediterraneibacter stercoravium</name>
    <dbReference type="NCBI Taxonomy" id="2838685"/>
    <lineage>
        <taxon>Bacteria</taxon>
        <taxon>Bacillati</taxon>
        <taxon>Bacillota</taxon>
        <taxon>Clostridia</taxon>
        <taxon>Lachnospirales</taxon>
        <taxon>Lachnospiraceae</taxon>
        <taxon>Mediterraneibacter</taxon>
    </lineage>
</organism>
<evidence type="ECO:0000256" key="4">
    <source>
        <dbReference type="ARBA" id="ARBA00023015"/>
    </source>
</evidence>
<dbReference type="SUPFAM" id="SSF52172">
    <property type="entry name" value="CheY-like"/>
    <property type="match status" value="1"/>
</dbReference>
<dbReference type="PROSITE" id="PS51755">
    <property type="entry name" value="OMPR_PHOB"/>
    <property type="match status" value="1"/>
</dbReference>
<comment type="function">
    <text evidence="7">May play the central regulatory role in sporulation. It may be an element of the effector pathway responsible for the activation of sporulation genes in response to nutritional stress. Spo0A may act in concert with spo0H (a sigma factor) to control the expression of some genes that are critical to the sporulation process.</text>
</comment>
<evidence type="ECO:0000259" key="10">
    <source>
        <dbReference type="PROSITE" id="PS50110"/>
    </source>
</evidence>